<feature type="compositionally biased region" description="Polar residues" evidence="2">
    <location>
        <begin position="777"/>
        <end position="800"/>
    </location>
</feature>
<evidence type="ECO:0000256" key="2">
    <source>
        <dbReference type="SAM" id="MobiDB-lite"/>
    </source>
</evidence>
<feature type="region of interest" description="Disordered" evidence="2">
    <location>
        <begin position="265"/>
        <end position="294"/>
    </location>
</feature>
<feature type="compositionally biased region" description="Low complexity" evidence="2">
    <location>
        <begin position="274"/>
        <end position="289"/>
    </location>
</feature>
<evidence type="ECO:0000256" key="1">
    <source>
        <dbReference type="SAM" id="Coils"/>
    </source>
</evidence>
<dbReference type="GO" id="GO:0008540">
    <property type="term" value="C:proteasome regulatory particle, base subcomplex"/>
    <property type="evidence" value="ECO:0007669"/>
    <property type="project" value="TreeGrafter"/>
</dbReference>
<reference evidence="4" key="1">
    <citation type="submission" date="2021-03" db="EMBL/GenBank/DDBJ databases">
        <title>Comparative genomics and phylogenomic investigation of the class Geoglossomycetes provide insights into ecological specialization and systematics.</title>
        <authorList>
            <person name="Melie T."/>
            <person name="Pirro S."/>
            <person name="Miller A.N."/>
            <person name="Quandt A."/>
        </authorList>
    </citation>
    <scope>NUCLEOTIDE SEQUENCE</scope>
    <source>
        <strain evidence="4">CAQ_001_2017</strain>
    </source>
</reference>
<dbReference type="SUPFAM" id="SSF81383">
    <property type="entry name" value="F-box domain"/>
    <property type="match status" value="1"/>
</dbReference>
<dbReference type="GO" id="GO:0043161">
    <property type="term" value="P:proteasome-mediated ubiquitin-dependent protein catabolic process"/>
    <property type="evidence" value="ECO:0007669"/>
    <property type="project" value="TreeGrafter"/>
</dbReference>
<protein>
    <recommendedName>
        <fullName evidence="3">F-box domain-containing protein</fullName>
    </recommendedName>
</protein>
<keyword evidence="1" id="KW-0175">Coiled coil</keyword>
<feature type="compositionally biased region" description="Low complexity" evidence="2">
    <location>
        <begin position="35"/>
        <end position="46"/>
    </location>
</feature>
<proteinExistence type="predicted"/>
<dbReference type="Proteomes" id="UP000750711">
    <property type="component" value="Unassembled WGS sequence"/>
</dbReference>
<feature type="coiled-coil region" evidence="1">
    <location>
        <begin position="980"/>
        <end position="1007"/>
    </location>
</feature>
<dbReference type="PANTHER" id="PTHR10223:SF2">
    <property type="entry name" value="F-BOX AND WD DOMAIN PROTEIN (AFU_ORTHOLOGUE AFUA_6G11400)"/>
    <property type="match status" value="1"/>
</dbReference>
<dbReference type="InterPro" id="IPR001810">
    <property type="entry name" value="F-box_dom"/>
</dbReference>
<feature type="compositionally biased region" description="Basic and acidic residues" evidence="2">
    <location>
        <begin position="62"/>
        <end position="80"/>
    </location>
</feature>
<sequence length="1198" mass="130175">MHPESSDANNQTSSDQPVEASARSQHQDFHHGLPQDQHLQQQQQQQFPRGGEWGDGYVAHGSGDKEKGDAGGIRDADARGRLAGNGRCGLNSRESVTPPPKAHSPVNRITEYERAFSPLSPSRKDVGPAFKVVRKEVTQTSDTSTSIYGFPNEVLTHILSHLSPSSLSSAALVSRRFCSLVTTPHAWRIAFSRFFPGPDASAVLLDGEKAQLGAPSGDGVHGRAGNTDNADDEVRSEHRVFTRLTALASWRSEYILRTRLLRSLARGKPGKGPGSSSLPRSSSSHSPPSVVTYSSQLGSSVNHLHANFGTGSLARSPRFMHGADDVGISSTSSLHAGRAEGWGLSDPREFVQFNMLDPGCTPWGLGPGDVVAVPNVMDLSQPFGMAYGEGFPGGRVYFRSSEEMRGRYLTASVETPVPELGIPEITPSFESVCSVWIAKSPNVRLVTDGLVDMLAGSSCGVLTAYTFGGSAPSDQRLGRGEVTCRWMLSPGVPIIGIQVDDSYSAERHVQGRIWAIVLNALGEVFYLNDVPKRRSVDRSVKFDEDQLLKLAWETGRTVCWSLIEPTRRVARADPYNNRMEKDWSHSPRSSWDGMNLTTEQLITETEEITKYLSFKPMHFRKVCEGWDMRRRVEVDFAGDDESGGGEAVFVIGCGLDEGNPANIRRFARCKREEINDKTGRVDEDDNPHACSTWAPEDSLLGVVMSRDRASVATSPPRSSSALSGLAAQLRASEDLGLWRTTELSLPGHRWAKITATAIDMSTYALLTASEDPLLGMSSPSAASSPLCTPLRQTSQPSTPSDVPGQRARFLAAGTATGVVLLWNMRGPVSRTPEMINTLSPIRIIHTDSPQISCLALSALYVVHGGSDGLVQAWDPLASNIQPIRTLNSRFSSRARRRLLQAEASTQGVGINLYAAGAICLDPDPTVLRGMVSLGAHLRYWSYSSSAADQYRSRKRRFRRSERGNNNSGERFSGTGRGALADYIENERLELAREKESQRKEKERLAGRFGVGLLGSEEEILAYARMLSEETFRADEERKRNDDEGAGSSDGGGTWTSETVTPEDSAAGWSNPPGSSPTTIPPASTEDEMDLDIAEAIRLSLLPSKPHHSGGSSSSGPPPPTTTPRDTFQIKYVARRSPSSSPPRGIQTTARQEVSDLDLEHAFRLSLAESGEEEEEFPALGKGGRGWSPEKIKGKKRAS</sequence>
<dbReference type="PANTHER" id="PTHR10223">
    <property type="entry name" value="26S PROTEASOME NON-ATPASE REGULATORY SUBUNIT 4"/>
    <property type="match status" value="1"/>
</dbReference>
<feature type="region of interest" description="Disordered" evidence="2">
    <location>
        <begin position="1032"/>
        <end position="1154"/>
    </location>
</feature>
<feature type="compositionally biased region" description="Polar residues" evidence="2">
    <location>
        <begin position="1"/>
        <end position="16"/>
    </location>
</feature>
<feature type="region of interest" description="Disordered" evidence="2">
    <location>
        <begin position="1"/>
        <end position="105"/>
    </location>
</feature>
<dbReference type="GO" id="GO:0005634">
    <property type="term" value="C:nucleus"/>
    <property type="evidence" value="ECO:0007669"/>
    <property type="project" value="TreeGrafter"/>
</dbReference>
<evidence type="ECO:0000313" key="4">
    <source>
        <dbReference type="EMBL" id="KAH0551366.1"/>
    </source>
</evidence>
<dbReference type="AlphaFoldDB" id="A0A9P8L4W1"/>
<dbReference type="PROSITE" id="PS50181">
    <property type="entry name" value="FBOX"/>
    <property type="match status" value="1"/>
</dbReference>
<dbReference type="InterPro" id="IPR036322">
    <property type="entry name" value="WD40_repeat_dom_sf"/>
</dbReference>
<feature type="compositionally biased region" description="Basic and acidic residues" evidence="2">
    <location>
        <begin position="1032"/>
        <end position="1042"/>
    </location>
</feature>
<dbReference type="Pfam" id="PF12937">
    <property type="entry name" value="F-box-like"/>
    <property type="match status" value="1"/>
</dbReference>
<feature type="region of interest" description="Disordered" evidence="2">
    <location>
        <begin position="1166"/>
        <end position="1198"/>
    </location>
</feature>
<feature type="compositionally biased region" description="Polar residues" evidence="2">
    <location>
        <begin position="1071"/>
        <end position="1081"/>
    </location>
</feature>
<keyword evidence="5" id="KW-1185">Reference proteome</keyword>
<feature type="region of interest" description="Disordered" evidence="2">
    <location>
        <begin position="213"/>
        <end position="234"/>
    </location>
</feature>
<name>A0A9P8L4W1_9PEZI</name>
<dbReference type="InterPro" id="IPR015943">
    <property type="entry name" value="WD40/YVTN_repeat-like_dom_sf"/>
</dbReference>
<dbReference type="Gene3D" id="2.130.10.10">
    <property type="entry name" value="YVTN repeat-like/Quinoprotein amine dehydrogenase"/>
    <property type="match status" value="1"/>
</dbReference>
<gene>
    <name evidence="4" type="ORF">GP486_007419</name>
</gene>
<dbReference type="SUPFAM" id="SSF50978">
    <property type="entry name" value="WD40 repeat-like"/>
    <property type="match status" value="1"/>
</dbReference>
<dbReference type="GO" id="GO:0031593">
    <property type="term" value="F:polyubiquitin modification-dependent protein binding"/>
    <property type="evidence" value="ECO:0007669"/>
    <property type="project" value="TreeGrafter"/>
</dbReference>
<feature type="region of interest" description="Disordered" evidence="2">
    <location>
        <begin position="777"/>
        <end position="803"/>
    </location>
</feature>
<dbReference type="InterPro" id="IPR027040">
    <property type="entry name" value="PSMD4"/>
</dbReference>
<evidence type="ECO:0000259" key="3">
    <source>
        <dbReference type="PROSITE" id="PS50181"/>
    </source>
</evidence>
<dbReference type="EMBL" id="JAGHQM010002082">
    <property type="protein sequence ID" value="KAH0551366.1"/>
    <property type="molecule type" value="Genomic_DNA"/>
</dbReference>
<feature type="domain" description="F-box" evidence="3">
    <location>
        <begin position="144"/>
        <end position="190"/>
    </location>
</feature>
<dbReference type="SMART" id="SM00256">
    <property type="entry name" value="FBOX"/>
    <property type="match status" value="1"/>
</dbReference>
<accession>A0A9P8L4W1</accession>
<dbReference type="InterPro" id="IPR036047">
    <property type="entry name" value="F-box-like_dom_sf"/>
</dbReference>
<feature type="region of interest" description="Disordered" evidence="2">
    <location>
        <begin position="954"/>
        <end position="976"/>
    </location>
</feature>
<dbReference type="GO" id="GO:0005829">
    <property type="term" value="C:cytosol"/>
    <property type="evidence" value="ECO:0007669"/>
    <property type="project" value="TreeGrafter"/>
</dbReference>
<comment type="caution">
    <text evidence="4">The sequence shown here is derived from an EMBL/GenBank/DDBJ whole genome shotgun (WGS) entry which is preliminary data.</text>
</comment>
<dbReference type="Gene3D" id="1.20.1280.50">
    <property type="match status" value="1"/>
</dbReference>
<evidence type="ECO:0000313" key="5">
    <source>
        <dbReference type="Proteomes" id="UP000750711"/>
    </source>
</evidence>
<feature type="compositionally biased region" description="Low complexity" evidence="2">
    <location>
        <begin position="1134"/>
        <end position="1143"/>
    </location>
</feature>
<organism evidence="4 5">
    <name type="scientific">Trichoglossum hirsutum</name>
    <dbReference type="NCBI Taxonomy" id="265104"/>
    <lineage>
        <taxon>Eukaryota</taxon>
        <taxon>Fungi</taxon>
        <taxon>Dikarya</taxon>
        <taxon>Ascomycota</taxon>
        <taxon>Pezizomycotina</taxon>
        <taxon>Geoglossomycetes</taxon>
        <taxon>Geoglossales</taxon>
        <taxon>Geoglossaceae</taxon>
        <taxon>Trichoglossum</taxon>
    </lineage>
</organism>